<name>A0A147DBL2_9HYPH</name>
<keyword evidence="1" id="KW-0472">Membrane</keyword>
<sequence>MTTSQNRAIGRIECLDVARGCALIAMLVYHFTWDLEFFGYLPPGYAQVGGWKLFARAIASSFLILVGVGLVLAHGEGIRWPSFRKRCLQIAAGAAAITAATLAFTPQGFVFFGILHLIALGSLLALAFLRLPFWLTAASAALVIAVSFAFTTPWTDSRWLAWIGFSEHPPLSNDFVPLFPWFGPILIGMAIAQAFARFGIWKKLGGLNGVFRPLWPLSTLGRHSLLFYLLHQPISIGVVAAAAFIAPPDQTAAFQQSCRQTCERDRDASFCVAYCGCVQKKLEEAELLDRLLRSQLTEVETGRVSETVNYCSFNAQP</sequence>
<comment type="caution">
    <text evidence="3">The sequence shown here is derived from an EMBL/GenBank/DDBJ whole genome shotgun (WGS) entry which is preliminary data.</text>
</comment>
<feature type="transmembrane region" description="Helical" evidence="1">
    <location>
        <begin position="134"/>
        <end position="155"/>
    </location>
</feature>
<evidence type="ECO:0000259" key="2">
    <source>
        <dbReference type="Pfam" id="PF07786"/>
    </source>
</evidence>
<keyword evidence="4" id="KW-1185">Reference proteome</keyword>
<dbReference type="PATRIC" id="fig|401562.4.peg.197"/>
<feature type="domain" description="Heparan-alpha-glucosaminide N-acetyltransferase catalytic" evidence="2">
    <location>
        <begin position="11"/>
        <end position="233"/>
    </location>
</feature>
<gene>
    <name evidence="3" type="ORF">NS365_00980</name>
</gene>
<protein>
    <submittedName>
        <fullName evidence="3">Membrane protein</fullName>
    </submittedName>
</protein>
<feature type="transmembrane region" description="Helical" evidence="1">
    <location>
        <begin position="110"/>
        <end position="129"/>
    </location>
</feature>
<dbReference type="EMBL" id="LDQA01000001">
    <property type="protein sequence ID" value="KTR08543.1"/>
    <property type="molecule type" value="Genomic_DNA"/>
</dbReference>
<dbReference type="RefSeq" id="WP_058598399.1">
    <property type="nucleotide sequence ID" value="NZ_LDQA01000001.1"/>
</dbReference>
<dbReference type="InterPro" id="IPR012429">
    <property type="entry name" value="HGSNAT_cat"/>
</dbReference>
<accession>A0A147DBL2</accession>
<feature type="transmembrane region" description="Helical" evidence="1">
    <location>
        <begin position="12"/>
        <end position="33"/>
    </location>
</feature>
<proteinExistence type="predicted"/>
<feature type="transmembrane region" description="Helical" evidence="1">
    <location>
        <begin position="53"/>
        <end position="75"/>
    </location>
</feature>
<feature type="transmembrane region" description="Helical" evidence="1">
    <location>
        <begin position="87"/>
        <end position="104"/>
    </location>
</feature>
<reference evidence="3 4" key="1">
    <citation type="journal article" date="2016" name="Front. Microbiol.">
        <title>Genomic Resource of Rice Seed Associated Bacteria.</title>
        <authorList>
            <person name="Midha S."/>
            <person name="Bansal K."/>
            <person name="Sharma S."/>
            <person name="Kumar N."/>
            <person name="Patil P.P."/>
            <person name="Chaudhry V."/>
            <person name="Patil P.B."/>
        </authorList>
    </citation>
    <scope>NUCLEOTIDE SEQUENCE [LARGE SCALE GENOMIC DNA]</scope>
    <source>
        <strain evidence="3 4">NS365</strain>
    </source>
</reference>
<evidence type="ECO:0000313" key="4">
    <source>
        <dbReference type="Proteomes" id="UP000078529"/>
    </source>
</evidence>
<feature type="transmembrane region" description="Helical" evidence="1">
    <location>
        <begin position="225"/>
        <end position="246"/>
    </location>
</feature>
<evidence type="ECO:0000313" key="3">
    <source>
        <dbReference type="EMBL" id="KTR08543.1"/>
    </source>
</evidence>
<organism evidence="3 4">
    <name type="scientific">Aureimonas ureilytica</name>
    <dbReference type="NCBI Taxonomy" id="401562"/>
    <lineage>
        <taxon>Bacteria</taxon>
        <taxon>Pseudomonadati</taxon>
        <taxon>Pseudomonadota</taxon>
        <taxon>Alphaproteobacteria</taxon>
        <taxon>Hyphomicrobiales</taxon>
        <taxon>Aurantimonadaceae</taxon>
        <taxon>Aureimonas</taxon>
    </lineage>
</organism>
<dbReference type="AlphaFoldDB" id="A0A147DBL2"/>
<evidence type="ECO:0000256" key="1">
    <source>
        <dbReference type="SAM" id="Phobius"/>
    </source>
</evidence>
<keyword evidence="1" id="KW-1133">Transmembrane helix</keyword>
<keyword evidence="1" id="KW-0812">Transmembrane</keyword>
<dbReference type="Pfam" id="PF07786">
    <property type="entry name" value="HGSNAT_cat"/>
    <property type="match status" value="1"/>
</dbReference>
<feature type="transmembrane region" description="Helical" evidence="1">
    <location>
        <begin position="175"/>
        <end position="196"/>
    </location>
</feature>
<dbReference type="Proteomes" id="UP000078529">
    <property type="component" value="Unassembled WGS sequence"/>
</dbReference>